<evidence type="ECO:0000256" key="11">
    <source>
        <dbReference type="ARBA" id="ARBA00034808"/>
    </source>
</evidence>
<name>A0A5N6RXF1_9BIFI</name>
<comment type="catalytic activity">
    <reaction evidence="10">
        <text>Couples ATP hydrolysis with the unwinding of duplex DNA by translocating in the 3'-5' direction.</text>
        <dbReference type="EC" id="5.6.2.4"/>
    </reaction>
</comment>
<keyword evidence="9" id="KW-0413">Isomerase</keyword>
<dbReference type="Proteomes" id="UP000325415">
    <property type="component" value="Unassembled WGS sequence"/>
</dbReference>
<evidence type="ECO:0000256" key="1">
    <source>
        <dbReference type="ARBA" id="ARBA00022722"/>
    </source>
</evidence>
<evidence type="ECO:0000256" key="14">
    <source>
        <dbReference type="SAM" id="MobiDB-lite"/>
    </source>
</evidence>
<feature type="binding site" evidence="13">
    <location>
        <begin position="26"/>
        <end position="33"/>
    </location>
    <ligand>
        <name>ATP</name>
        <dbReference type="ChEBI" id="CHEBI:30616"/>
    </ligand>
</feature>
<dbReference type="GO" id="GO:0003677">
    <property type="term" value="F:DNA binding"/>
    <property type="evidence" value="ECO:0007669"/>
    <property type="project" value="InterPro"/>
</dbReference>
<dbReference type="GO" id="GO:0005829">
    <property type="term" value="C:cytosol"/>
    <property type="evidence" value="ECO:0007669"/>
    <property type="project" value="TreeGrafter"/>
</dbReference>
<comment type="catalytic activity">
    <reaction evidence="12">
        <text>ATP + H2O = ADP + phosphate + H(+)</text>
        <dbReference type="Rhea" id="RHEA:13065"/>
        <dbReference type="ChEBI" id="CHEBI:15377"/>
        <dbReference type="ChEBI" id="CHEBI:15378"/>
        <dbReference type="ChEBI" id="CHEBI:30616"/>
        <dbReference type="ChEBI" id="CHEBI:43474"/>
        <dbReference type="ChEBI" id="CHEBI:456216"/>
        <dbReference type="EC" id="5.6.2.4"/>
    </reaction>
</comment>
<dbReference type="EC" id="5.6.2.4" evidence="11"/>
<keyword evidence="4 13" id="KW-0378">Hydrolase</keyword>
<dbReference type="OrthoDB" id="4812256at2"/>
<feature type="domain" description="UvrD-like helicase C-terminal" evidence="16">
    <location>
        <begin position="422"/>
        <end position="786"/>
    </location>
</feature>
<dbReference type="PANTHER" id="PTHR11070">
    <property type="entry name" value="UVRD / RECB / PCRA DNA HELICASE FAMILY MEMBER"/>
    <property type="match status" value="1"/>
</dbReference>
<proteinExistence type="predicted"/>
<evidence type="ECO:0000256" key="4">
    <source>
        <dbReference type="ARBA" id="ARBA00022801"/>
    </source>
</evidence>
<dbReference type="EMBL" id="QDAG01000007">
    <property type="protein sequence ID" value="KAE8127780.1"/>
    <property type="molecule type" value="Genomic_DNA"/>
</dbReference>
<dbReference type="PROSITE" id="PS51217">
    <property type="entry name" value="UVRD_HELICASE_CTER"/>
    <property type="match status" value="1"/>
</dbReference>
<feature type="domain" description="UvrD-like helicase ATP-binding" evidence="15">
    <location>
        <begin position="5"/>
        <end position="421"/>
    </location>
</feature>
<keyword evidence="8" id="KW-0234">DNA repair</keyword>
<gene>
    <name evidence="17" type="ORF">DDE84_07665</name>
</gene>
<feature type="region of interest" description="Disordered" evidence="14">
    <location>
        <begin position="1065"/>
        <end position="1085"/>
    </location>
</feature>
<evidence type="ECO:0000256" key="2">
    <source>
        <dbReference type="ARBA" id="ARBA00022741"/>
    </source>
</evidence>
<evidence type="ECO:0000256" key="13">
    <source>
        <dbReference type="PROSITE-ProRule" id="PRU00560"/>
    </source>
</evidence>
<evidence type="ECO:0000256" key="6">
    <source>
        <dbReference type="ARBA" id="ARBA00022839"/>
    </source>
</evidence>
<keyword evidence="6" id="KW-0269">Exonuclease</keyword>
<dbReference type="GO" id="GO:0005524">
    <property type="term" value="F:ATP binding"/>
    <property type="evidence" value="ECO:0007669"/>
    <property type="project" value="UniProtKB-UniRule"/>
</dbReference>
<feature type="region of interest" description="Disordered" evidence="14">
    <location>
        <begin position="1308"/>
        <end position="1332"/>
    </location>
</feature>
<accession>A0A5N6RXF1</accession>
<dbReference type="GO" id="GO:0004527">
    <property type="term" value="F:exonuclease activity"/>
    <property type="evidence" value="ECO:0007669"/>
    <property type="project" value="UniProtKB-KW"/>
</dbReference>
<dbReference type="PROSITE" id="PS51198">
    <property type="entry name" value="UVRD_HELICASE_ATP_BIND"/>
    <property type="match status" value="1"/>
</dbReference>
<dbReference type="RefSeq" id="WP_152581107.1">
    <property type="nucleotide sequence ID" value="NZ_QDAG01000007.1"/>
</dbReference>
<evidence type="ECO:0000256" key="9">
    <source>
        <dbReference type="ARBA" id="ARBA00023235"/>
    </source>
</evidence>
<evidence type="ECO:0000256" key="3">
    <source>
        <dbReference type="ARBA" id="ARBA00022763"/>
    </source>
</evidence>
<organism evidence="17 18">
    <name type="scientific">Bifidobacterium tibiigranuli</name>
    <dbReference type="NCBI Taxonomy" id="2172043"/>
    <lineage>
        <taxon>Bacteria</taxon>
        <taxon>Bacillati</taxon>
        <taxon>Actinomycetota</taxon>
        <taxon>Actinomycetes</taxon>
        <taxon>Bifidobacteriales</taxon>
        <taxon>Bifidobacteriaceae</taxon>
        <taxon>Bifidobacterium</taxon>
    </lineage>
</organism>
<reference evidence="17 18" key="1">
    <citation type="submission" date="2018-04" db="EMBL/GenBank/DDBJ databases">
        <authorList>
            <person name="Eckel V.P."/>
            <person name="Vogel R.F."/>
        </authorList>
    </citation>
    <scope>NUCLEOTIDE SEQUENCE [LARGE SCALE GENOMIC DNA]</scope>
    <source>
        <strain evidence="18">TMW 2.1764</strain>
    </source>
</reference>
<dbReference type="SUPFAM" id="SSF52540">
    <property type="entry name" value="P-loop containing nucleoside triphosphate hydrolases"/>
    <property type="match status" value="1"/>
</dbReference>
<evidence type="ECO:0000256" key="10">
    <source>
        <dbReference type="ARBA" id="ARBA00034617"/>
    </source>
</evidence>
<dbReference type="GO" id="GO:0000725">
    <property type="term" value="P:recombinational repair"/>
    <property type="evidence" value="ECO:0007669"/>
    <property type="project" value="TreeGrafter"/>
</dbReference>
<dbReference type="GO" id="GO:0033202">
    <property type="term" value="C:DNA helicase complex"/>
    <property type="evidence" value="ECO:0007669"/>
    <property type="project" value="TreeGrafter"/>
</dbReference>
<dbReference type="Pfam" id="PF00580">
    <property type="entry name" value="UvrD-helicase"/>
    <property type="match status" value="1"/>
</dbReference>
<keyword evidence="1" id="KW-0540">Nuclease</keyword>
<evidence type="ECO:0000313" key="17">
    <source>
        <dbReference type="EMBL" id="KAE8127780.1"/>
    </source>
</evidence>
<keyword evidence="18" id="KW-1185">Reference proteome</keyword>
<dbReference type="InterPro" id="IPR038726">
    <property type="entry name" value="PDDEXK_AddAB-type"/>
</dbReference>
<dbReference type="Pfam" id="PF13361">
    <property type="entry name" value="UvrD_C"/>
    <property type="match status" value="1"/>
</dbReference>
<protein>
    <recommendedName>
        <fullName evidence="11">DNA 3'-5' helicase</fullName>
        <ecNumber evidence="11">5.6.2.4</ecNumber>
    </recommendedName>
</protein>
<dbReference type="InterPro" id="IPR027417">
    <property type="entry name" value="P-loop_NTPase"/>
</dbReference>
<dbReference type="InterPro" id="IPR014016">
    <property type="entry name" value="UvrD-like_ATP-bd"/>
</dbReference>
<dbReference type="Gene3D" id="1.10.486.10">
    <property type="entry name" value="PCRA, domain 4"/>
    <property type="match status" value="1"/>
</dbReference>
<feature type="region of interest" description="Disordered" evidence="14">
    <location>
        <begin position="206"/>
        <end position="230"/>
    </location>
</feature>
<keyword evidence="2 13" id="KW-0547">Nucleotide-binding</keyword>
<evidence type="ECO:0000259" key="16">
    <source>
        <dbReference type="PROSITE" id="PS51217"/>
    </source>
</evidence>
<evidence type="ECO:0000313" key="18">
    <source>
        <dbReference type="Proteomes" id="UP000325415"/>
    </source>
</evidence>
<dbReference type="GO" id="GO:0043138">
    <property type="term" value="F:3'-5' DNA helicase activity"/>
    <property type="evidence" value="ECO:0007669"/>
    <property type="project" value="UniProtKB-EC"/>
</dbReference>
<dbReference type="InterPro" id="IPR014017">
    <property type="entry name" value="DNA_helicase_UvrD-like_C"/>
</dbReference>
<sequence length="1420" mass="156082">MTDITDSSEQALAVNAPINDDMLVVAGAGSGKTYTMTRRIIALIERGVAPQSILGLTFTRKAASELLGRVSQAVMSQPMQAGVGSGASFETMNRAFLKPEVLTYDAFFQSVVRQYGLLVGFDQDTQPLSEAGAYQLAANVVDEHMELLSGQDFGAFTTVVNAVLALSNAISGAMIGDGCTGAGEATERIRIWDAGFTEQLNKAIGDESMPESEPAPKMRKRTKKESDTHYQQRLEEYETELRRLCIYRCGQLRQVVAQRETLLTLVQEYHEAKRRLNMAEFNDFTVAAFQLVTRFPSIGERYRRRYGHVLLDEYQDTSTTQAALLAAMFHPATAQAELANLVQGEAFRDESASASALAGVDVHNTDRGDESGSAVGAVGDPFQSIYAWRGASPGAFRIFQRDFELGESSRPYALSVTRRNARIVLEAANNLTAPLRAAGRQQRPGSSLMHEVDVDRLQAMDNAPTGTLGVLGYETLGQEIDAVARFALASIARHSEHGDGLDSAGTDVPSSSAVNGPHVAVLFRTKSLMPQFAQGLEKAGLTVQIVGYSALLERPEVRDLLALLHVVADHTDSASLMRLLATPRYALSTHELQALADAAERRNTEFRFRALVQAGVASADLPQEQWAQCVNEHRDAVPNAVFLGDVLVDPDLPQQLERMPSLTPRSRQTIARAGAAIRQVHRVLNHPLAEVVRTAVEALDLDIDAIVAQALAYPDKPVSPSVARAPMNAVIQLIDTYTQEITEGQRATLRGFVSWIDALASIQDQTAAAPDESADVVLMTIHQAKGLEWDSVAVVGLAERTFPSSQGDNLSISLDEEHPGGMQGGVWVSPQYAQTANTWLTDPAAVPVPIRADAGILPRFPHDAQQGADPIEALRSLDDVEQIDDEIFGDMRAAAPLNEGVGEEDREAWYLTQREEYGRRLHADERRLAYVALTRAREEVLLTYSATNETGREPEETKGRRAKPSNFWVEVHDSLCHHEDITKPQADSDQAVERSLAATEAVLPEGFFAGEHAEWYQRLVVSEAWQSELADDEDPEGLPWPSAMSENVSNALRLSADAVRAALARRRKPASDPLVPQQSQTTSAHRAIPDLAKASADSTLPPAQSLLFRAQLLVEDEDLMPWTVGGDGTSTRTLNDVVRERGRRILANRRQNVTALQARSGSMSAREEQRFWRALVRPIPQVASPAAQSGTIAHAWAERFINAFGRDDVPDNAWDVDANTIAAETPSQTRAQMLEELNTAERRAERGDSDAKQQRILLWERRLADSRWARRRPAWAERQIVVALPQLGDHIVVGKLDAVFFGGLDEQSDTANEQHGRADQHGEQYGRDSQDEPKRFTIVDWKTGAKPRTAEDTERKLRQLDMYRLLLSAIEDVPLASIDATLYYLDEPEEGSRELHARAKTEQEILAELSSGIPQQSDND</sequence>
<dbReference type="InterPro" id="IPR000212">
    <property type="entry name" value="DNA_helicase_UvrD/REP"/>
</dbReference>
<feature type="compositionally biased region" description="Basic and acidic residues" evidence="14">
    <location>
        <begin position="1312"/>
        <end position="1332"/>
    </location>
</feature>
<evidence type="ECO:0000256" key="5">
    <source>
        <dbReference type="ARBA" id="ARBA00022806"/>
    </source>
</evidence>
<dbReference type="Pfam" id="PF12705">
    <property type="entry name" value="PDDEXK_1"/>
    <property type="match status" value="1"/>
</dbReference>
<evidence type="ECO:0000256" key="12">
    <source>
        <dbReference type="ARBA" id="ARBA00048988"/>
    </source>
</evidence>
<evidence type="ECO:0000259" key="15">
    <source>
        <dbReference type="PROSITE" id="PS51198"/>
    </source>
</evidence>
<keyword evidence="7 13" id="KW-0067">ATP-binding</keyword>
<dbReference type="GeneID" id="78127558"/>
<comment type="caution">
    <text evidence="17">The sequence shown here is derived from an EMBL/GenBank/DDBJ whole genome shotgun (WGS) entry which is preliminary data.</text>
</comment>
<evidence type="ECO:0000256" key="8">
    <source>
        <dbReference type="ARBA" id="ARBA00023204"/>
    </source>
</evidence>
<keyword evidence="5 13" id="KW-0347">Helicase</keyword>
<dbReference type="Gene3D" id="3.40.50.300">
    <property type="entry name" value="P-loop containing nucleotide triphosphate hydrolases"/>
    <property type="match status" value="4"/>
</dbReference>
<dbReference type="PANTHER" id="PTHR11070:SF55">
    <property type="entry name" value="DNA 3'-5' HELICASE"/>
    <property type="match status" value="1"/>
</dbReference>
<evidence type="ECO:0000256" key="7">
    <source>
        <dbReference type="ARBA" id="ARBA00022840"/>
    </source>
</evidence>
<keyword evidence="3" id="KW-0227">DNA damage</keyword>